<dbReference type="EMBL" id="AUZZ01011186">
    <property type="protein sequence ID" value="EQD27088.1"/>
    <property type="molecule type" value="Genomic_DNA"/>
</dbReference>
<organism evidence="1">
    <name type="scientific">mine drainage metagenome</name>
    <dbReference type="NCBI Taxonomy" id="410659"/>
    <lineage>
        <taxon>unclassified sequences</taxon>
        <taxon>metagenomes</taxon>
        <taxon>ecological metagenomes</taxon>
    </lineage>
</organism>
<dbReference type="AlphaFoldDB" id="T0Y266"/>
<name>T0Y266_9ZZZZ</name>
<reference evidence="1" key="1">
    <citation type="submission" date="2013-08" db="EMBL/GenBank/DDBJ databases">
        <authorList>
            <person name="Mendez C."/>
            <person name="Richter M."/>
            <person name="Ferrer M."/>
            <person name="Sanchez J."/>
        </authorList>
    </citation>
    <scope>NUCLEOTIDE SEQUENCE</scope>
</reference>
<protein>
    <submittedName>
        <fullName evidence="1">Transposon, transposase</fullName>
    </submittedName>
</protein>
<accession>T0Y266</accession>
<sequence>MTPVTRTLQADVPESLHTISKVMGFVRADMWRRFGALGTVGQSANDVRREITSARLYVDLPVDGTIRNETTRDIVHDVLLYQAAAMQKVRKAIAERSNEESERQRLYTLL</sequence>
<evidence type="ECO:0000313" key="1">
    <source>
        <dbReference type="EMBL" id="EQD27088.1"/>
    </source>
</evidence>
<reference evidence="1" key="2">
    <citation type="journal article" date="2014" name="ISME J.">
        <title>Microbial stratification in low pH oxic and suboxic macroscopic growths along an acid mine drainage.</title>
        <authorList>
            <person name="Mendez-Garcia C."/>
            <person name="Mesa V."/>
            <person name="Sprenger R.R."/>
            <person name="Richter M."/>
            <person name="Diez M.S."/>
            <person name="Solano J."/>
            <person name="Bargiela R."/>
            <person name="Golyshina O.V."/>
            <person name="Manteca A."/>
            <person name="Ramos J.L."/>
            <person name="Gallego J.R."/>
            <person name="Llorente I."/>
            <person name="Martins Dos Santos V.A."/>
            <person name="Jensen O.N."/>
            <person name="Pelaez A.I."/>
            <person name="Sanchez J."/>
            <person name="Ferrer M."/>
        </authorList>
    </citation>
    <scope>NUCLEOTIDE SEQUENCE</scope>
</reference>
<comment type="caution">
    <text evidence="1">The sequence shown here is derived from an EMBL/GenBank/DDBJ whole genome shotgun (WGS) entry which is preliminary data.</text>
</comment>
<gene>
    <name evidence="1" type="ORF">B2A_15370</name>
</gene>
<proteinExistence type="predicted"/>
<feature type="non-terminal residue" evidence="1">
    <location>
        <position position="110"/>
    </location>
</feature>